<evidence type="ECO:0000313" key="3">
    <source>
        <dbReference type="Proteomes" id="UP000243799"/>
    </source>
</evidence>
<organism evidence="2 3">
    <name type="scientific">Amycolatopsis marina</name>
    <dbReference type="NCBI Taxonomy" id="490629"/>
    <lineage>
        <taxon>Bacteria</taxon>
        <taxon>Bacillati</taxon>
        <taxon>Actinomycetota</taxon>
        <taxon>Actinomycetes</taxon>
        <taxon>Pseudonocardiales</taxon>
        <taxon>Pseudonocardiaceae</taxon>
        <taxon>Amycolatopsis</taxon>
    </lineage>
</organism>
<evidence type="ECO:0008006" key="4">
    <source>
        <dbReference type="Google" id="ProtNLM"/>
    </source>
</evidence>
<evidence type="ECO:0000313" key="2">
    <source>
        <dbReference type="EMBL" id="SFB41303.1"/>
    </source>
</evidence>
<dbReference type="STRING" id="490629.SAMN05216266_110158"/>
<dbReference type="Proteomes" id="UP000243799">
    <property type="component" value="Unassembled WGS sequence"/>
</dbReference>
<dbReference type="RefSeq" id="WP_143101858.1">
    <property type="nucleotide sequence ID" value="NZ_FOKG01000010.1"/>
</dbReference>
<reference evidence="3" key="1">
    <citation type="submission" date="2016-10" db="EMBL/GenBank/DDBJ databases">
        <authorList>
            <person name="Varghese N."/>
            <person name="Submissions S."/>
        </authorList>
    </citation>
    <scope>NUCLEOTIDE SEQUENCE [LARGE SCALE GENOMIC DNA]</scope>
    <source>
        <strain evidence="3">CGMCC 4.3568</strain>
    </source>
</reference>
<dbReference type="AlphaFoldDB" id="A0A1I1AYG1"/>
<gene>
    <name evidence="2" type="ORF">SAMN05216266_110158</name>
</gene>
<proteinExistence type="predicted"/>
<keyword evidence="3" id="KW-1185">Reference proteome</keyword>
<dbReference type="OrthoDB" id="4546548at2"/>
<feature type="region of interest" description="Disordered" evidence="1">
    <location>
        <begin position="1"/>
        <end position="23"/>
    </location>
</feature>
<evidence type="ECO:0000256" key="1">
    <source>
        <dbReference type="SAM" id="MobiDB-lite"/>
    </source>
</evidence>
<dbReference type="EMBL" id="FOKG01000010">
    <property type="protein sequence ID" value="SFB41303.1"/>
    <property type="molecule type" value="Genomic_DNA"/>
</dbReference>
<sequence>MERLQVPPSKITTTANYPQPHFPGKVRVHSRHFPGKVLDVREKLLALYRSSNQSDRLPTADLVERYKGRNVVERCINKLKQW</sequence>
<accession>A0A1I1AYG1</accession>
<name>A0A1I1AYG1_9PSEU</name>
<protein>
    <recommendedName>
        <fullName evidence="4">Transposase DDE domain-containing protein</fullName>
    </recommendedName>
</protein>